<accession>A0A8J3NGB0</accession>
<dbReference type="RefSeq" id="WP_203664892.1">
    <property type="nucleotide sequence ID" value="NZ_BAAAZM010000029.1"/>
</dbReference>
<dbReference type="EMBL" id="BOMB01000054">
    <property type="protein sequence ID" value="GID16222.1"/>
    <property type="molecule type" value="Genomic_DNA"/>
</dbReference>
<dbReference type="GO" id="GO:0004806">
    <property type="term" value="F:triacylglycerol lipase activity"/>
    <property type="evidence" value="ECO:0007669"/>
    <property type="project" value="TreeGrafter"/>
</dbReference>
<dbReference type="AlphaFoldDB" id="A0A8J3NGB0"/>
<keyword evidence="3" id="KW-1185">Reference proteome</keyword>
<dbReference type="InterPro" id="IPR029058">
    <property type="entry name" value="AB_hydrolase_fold"/>
</dbReference>
<gene>
    <name evidence="2" type="ORF">Aru02nite_71110</name>
</gene>
<name>A0A8J3NGB0_9ACTN</name>
<dbReference type="PANTHER" id="PTHR43433:SF5">
    <property type="entry name" value="AB HYDROLASE-1 DOMAIN-CONTAINING PROTEIN"/>
    <property type="match status" value="1"/>
</dbReference>
<dbReference type="InterPro" id="IPR050471">
    <property type="entry name" value="AB_hydrolase"/>
</dbReference>
<dbReference type="Gene3D" id="3.40.50.1820">
    <property type="entry name" value="alpha/beta hydrolase"/>
    <property type="match status" value="1"/>
</dbReference>
<proteinExistence type="predicted"/>
<dbReference type="SUPFAM" id="SSF53474">
    <property type="entry name" value="alpha/beta-Hydrolases"/>
    <property type="match status" value="1"/>
</dbReference>
<evidence type="ECO:0000313" key="2">
    <source>
        <dbReference type="EMBL" id="GID16222.1"/>
    </source>
</evidence>
<evidence type="ECO:0000259" key="1">
    <source>
        <dbReference type="Pfam" id="PF00561"/>
    </source>
</evidence>
<organism evidence="2 3">
    <name type="scientific">Actinocatenispora rupis</name>
    <dbReference type="NCBI Taxonomy" id="519421"/>
    <lineage>
        <taxon>Bacteria</taxon>
        <taxon>Bacillati</taxon>
        <taxon>Actinomycetota</taxon>
        <taxon>Actinomycetes</taxon>
        <taxon>Micromonosporales</taxon>
        <taxon>Micromonosporaceae</taxon>
        <taxon>Actinocatenispora</taxon>
    </lineage>
</organism>
<evidence type="ECO:0000313" key="3">
    <source>
        <dbReference type="Proteomes" id="UP000612808"/>
    </source>
</evidence>
<dbReference type="PRINTS" id="PR00111">
    <property type="entry name" value="ABHYDROLASE"/>
</dbReference>
<dbReference type="Pfam" id="PF00561">
    <property type="entry name" value="Abhydrolase_1"/>
    <property type="match status" value="1"/>
</dbReference>
<feature type="domain" description="AB hydrolase-1" evidence="1">
    <location>
        <begin position="32"/>
        <end position="260"/>
    </location>
</feature>
<sequence>MDESMYTINGASCCVEVRGGADDPTVLLVGSSMLSWPDELFDRLVAGGRRVVRYDVRDTGRSESYPPGEPGYSLADLVDDAAAVLDATSTARAHVVGFSTGGWIAQLLALRRPERVATLTLVASRPNTPGPVDDDLPEHDPALMRVVTTTPPPDWSDHQAVVDHLVLMARTMAGAGTFDEAAARAHAEAEVARTTDVRCATTNIAFADHGPRWRERLGAITAPTLVVHGEDDPFFPIGNGAALAAEIPDARLVRLARVGHGLPAPAVPVVADAILAHTAR</sequence>
<dbReference type="Proteomes" id="UP000612808">
    <property type="component" value="Unassembled WGS sequence"/>
</dbReference>
<reference evidence="2" key="1">
    <citation type="submission" date="2021-01" db="EMBL/GenBank/DDBJ databases">
        <title>Whole genome shotgun sequence of Actinocatenispora rupis NBRC 107355.</title>
        <authorList>
            <person name="Komaki H."/>
            <person name="Tamura T."/>
        </authorList>
    </citation>
    <scope>NUCLEOTIDE SEQUENCE</scope>
    <source>
        <strain evidence="2">NBRC 107355</strain>
    </source>
</reference>
<dbReference type="PANTHER" id="PTHR43433">
    <property type="entry name" value="HYDROLASE, ALPHA/BETA FOLD FAMILY PROTEIN"/>
    <property type="match status" value="1"/>
</dbReference>
<dbReference type="GO" id="GO:0046503">
    <property type="term" value="P:glycerolipid catabolic process"/>
    <property type="evidence" value="ECO:0007669"/>
    <property type="project" value="TreeGrafter"/>
</dbReference>
<protein>
    <recommendedName>
        <fullName evidence="1">AB hydrolase-1 domain-containing protein</fullName>
    </recommendedName>
</protein>
<comment type="caution">
    <text evidence="2">The sequence shown here is derived from an EMBL/GenBank/DDBJ whole genome shotgun (WGS) entry which is preliminary data.</text>
</comment>
<dbReference type="InterPro" id="IPR000073">
    <property type="entry name" value="AB_hydrolase_1"/>
</dbReference>